<dbReference type="PANTHER" id="PTHR21028:SF2">
    <property type="entry name" value="CYTH DOMAIN-CONTAINING PROTEIN"/>
    <property type="match status" value="1"/>
</dbReference>
<organism evidence="2">
    <name type="scientific">Candidatus Nitrotoga fabula</name>
    <dbReference type="NCBI Taxonomy" id="2182327"/>
    <lineage>
        <taxon>Bacteria</taxon>
        <taxon>Pseudomonadati</taxon>
        <taxon>Pseudomonadota</taxon>
        <taxon>Betaproteobacteria</taxon>
        <taxon>Nitrosomonadales</taxon>
        <taxon>Gallionellaceae</taxon>
        <taxon>Candidatus Nitrotoga</taxon>
    </lineage>
</organism>
<dbReference type="InterPro" id="IPR033469">
    <property type="entry name" value="CYTH-like_dom_sf"/>
</dbReference>
<dbReference type="Gene3D" id="2.40.320.10">
    <property type="entry name" value="Hypothetical Protein Pfu-838710-001"/>
    <property type="match status" value="1"/>
</dbReference>
<dbReference type="InterPro" id="IPR008173">
    <property type="entry name" value="Adenylyl_cyclase_CyaB"/>
</dbReference>
<dbReference type="PANTHER" id="PTHR21028">
    <property type="entry name" value="SI:CH211-156B7.4"/>
    <property type="match status" value="1"/>
</dbReference>
<reference evidence="2" key="1">
    <citation type="submission" date="2018-05" db="EMBL/GenBank/DDBJ databases">
        <authorList>
            <person name="Lanie J.A."/>
            <person name="Ng W.-L."/>
            <person name="Kazmierczak K.M."/>
            <person name="Andrzejewski T.M."/>
            <person name="Davidsen T.M."/>
            <person name="Wayne K.J."/>
            <person name="Tettelin H."/>
            <person name="Glass J.I."/>
            <person name="Rusch D."/>
            <person name="Podicherti R."/>
            <person name="Tsui H.-C.T."/>
            <person name="Winkler M.E."/>
        </authorList>
    </citation>
    <scope>NUCLEOTIDE SEQUENCE</scope>
    <source>
        <strain evidence="2">KNB</strain>
    </source>
</reference>
<dbReference type="InterPro" id="IPR023577">
    <property type="entry name" value="CYTH_domain"/>
</dbReference>
<evidence type="ECO:0000259" key="1">
    <source>
        <dbReference type="PROSITE" id="PS51707"/>
    </source>
</evidence>
<dbReference type="EMBL" id="LS423452">
    <property type="protein sequence ID" value="SPS05231.1"/>
    <property type="molecule type" value="Genomic_DNA"/>
</dbReference>
<sequence length="180" mass="21153">MSKNIEIKAAVHGPETLISHINSLPISTTAEFFQHDTFFHVPYGRLKVRRQEGKMAEVIYYVRENQAGPKSSYYIRIHLSDQFQRIFRPIAKLWPRRGDVHKKRHLFIFDKTRIHLDQVEGLGWYLEFEVLLDKNQTSEDGQEIATYLLRTLQVDESDLISEAYIDLLSSKEFNIQNKSN</sequence>
<dbReference type="AlphaFoldDB" id="A0A2X0SCX0"/>
<dbReference type="SUPFAM" id="SSF55154">
    <property type="entry name" value="CYTH-like phosphatases"/>
    <property type="match status" value="1"/>
</dbReference>
<evidence type="ECO:0000313" key="2">
    <source>
        <dbReference type="EMBL" id="SPS05231.1"/>
    </source>
</evidence>
<dbReference type="CDD" id="cd07890">
    <property type="entry name" value="CYTH-like_AC_IV-like"/>
    <property type="match status" value="1"/>
</dbReference>
<proteinExistence type="predicted"/>
<dbReference type="PROSITE" id="PS51707">
    <property type="entry name" value="CYTH"/>
    <property type="match status" value="1"/>
</dbReference>
<name>A0A2X0SCX0_9PROT</name>
<dbReference type="Pfam" id="PF01928">
    <property type="entry name" value="CYTH"/>
    <property type="match status" value="1"/>
</dbReference>
<feature type="domain" description="CYTH" evidence="1">
    <location>
        <begin position="2"/>
        <end position="170"/>
    </location>
</feature>
<accession>A0A2X0SCX0</accession>
<dbReference type="SMART" id="SM01118">
    <property type="entry name" value="CYTH"/>
    <property type="match status" value="1"/>
</dbReference>
<gene>
    <name evidence="2" type="ORF">NITFAB_0820</name>
</gene>
<protein>
    <submittedName>
        <fullName evidence="2">Adenylate cyclase</fullName>
    </submittedName>
</protein>